<feature type="transmembrane region" description="Helical" evidence="1">
    <location>
        <begin position="21"/>
        <end position="39"/>
    </location>
</feature>
<evidence type="ECO:0000313" key="3">
    <source>
        <dbReference type="Proteomes" id="UP001222030"/>
    </source>
</evidence>
<gene>
    <name evidence="2" type="ORF">PQU96_11720</name>
</gene>
<dbReference type="Proteomes" id="UP001222030">
    <property type="component" value="Unassembled WGS sequence"/>
</dbReference>
<keyword evidence="1" id="KW-0812">Transmembrane</keyword>
<sequence>MNEDGKVFAGAVVDRTARLSLFVWVLFISNALTVHEWNIASRFMRINYPDWLVAICSTSVLAFKSSLTTMAGQLG</sequence>
<dbReference type="RefSeq" id="WP_272772539.1">
    <property type="nucleotide sequence ID" value="NZ_JAQQLE010000010.1"/>
</dbReference>
<keyword evidence="1" id="KW-0472">Membrane</keyword>
<evidence type="ECO:0000256" key="1">
    <source>
        <dbReference type="SAM" id="Phobius"/>
    </source>
</evidence>
<proteinExistence type="predicted"/>
<accession>A0ABT5IT47</accession>
<dbReference type="EMBL" id="JAQQLE010000010">
    <property type="protein sequence ID" value="MDC7714784.1"/>
    <property type="molecule type" value="Genomic_DNA"/>
</dbReference>
<evidence type="ECO:0000313" key="2">
    <source>
        <dbReference type="EMBL" id="MDC7714784.1"/>
    </source>
</evidence>
<name>A0ABT5IT47_9NEIS</name>
<feature type="transmembrane region" description="Helical" evidence="1">
    <location>
        <begin position="51"/>
        <end position="72"/>
    </location>
</feature>
<keyword evidence="3" id="KW-1185">Reference proteome</keyword>
<evidence type="ECO:0008006" key="4">
    <source>
        <dbReference type="Google" id="ProtNLM"/>
    </source>
</evidence>
<protein>
    <recommendedName>
        <fullName evidence="4">MFS transporter</fullName>
    </recommendedName>
</protein>
<organism evidence="2 3">
    <name type="scientific">Vogesella margarita</name>
    <dbReference type="NCBI Taxonomy" id="2984199"/>
    <lineage>
        <taxon>Bacteria</taxon>
        <taxon>Pseudomonadati</taxon>
        <taxon>Pseudomonadota</taxon>
        <taxon>Betaproteobacteria</taxon>
        <taxon>Neisseriales</taxon>
        <taxon>Chromobacteriaceae</taxon>
        <taxon>Vogesella</taxon>
    </lineage>
</organism>
<reference evidence="2 3" key="1">
    <citation type="submission" date="2023-01" db="EMBL/GenBank/DDBJ databases">
        <title>Novel species of the genus Vogesella isolated from rivers.</title>
        <authorList>
            <person name="Lu H."/>
        </authorList>
    </citation>
    <scope>NUCLEOTIDE SEQUENCE [LARGE SCALE GENOMIC DNA]</scope>
    <source>
        <strain evidence="2 3">LYT5W</strain>
    </source>
</reference>
<keyword evidence="1" id="KW-1133">Transmembrane helix</keyword>
<comment type="caution">
    <text evidence="2">The sequence shown here is derived from an EMBL/GenBank/DDBJ whole genome shotgun (WGS) entry which is preliminary data.</text>
</comment>